<keyword evidence="7 13" id="KW-0479">Metal-binding</keyword>
<keyword evidence="9 13" id="KW-0862">Zinc</keyword>
<protein>
    <recommendedName>
        <fullName evidence="13">Riboflavin biosynthesis protein RibD</fullName>
    </recommendedName>
    <domain>
        <recommendedName>
            <fullName evidence="13">Diaminohydroxyphosphoribosylaminopyrimidine deaminase</fullName>
            <shortName evidence="13">DRAP deaminase</shortName>
            <ecNumber evidence="13">3.5.4.26</ecNumber>
        </recommendedName>
        <alternativeName>
            <fullName evidence="13">Riboflavin-specific deaminase</fullName>
        </alternativeName>
    </domain>
    <domain>
        <recommendedName>
            <fullName evidence="13">5-amino-6-(5-phosphoribosylamino)uracil reductase</fullName>
            <ecNumber evidence="13">1.1.1.193</ecNumber>
        </recommendedName>
        <alternativeName>
            <fullName evidence="13">HTP reductase</fullName>
        </alternativeName>
    </domain>
</protein>
<dbReference type="EC" id="3.5.4.26" evidence="13"/>
<feature type="binding site" evidence="15">
    <location>
        <position position="197"/>
    </location>
    <ligand>
        <name>NADP(+)</name>
        <dbReference type="ChEBI" id="CHEBI:58349"/>
    </ligand>
</feature>
<comment type="similarity">
    <text evidence="5 13">In the C-terminal section; belongs to the HTP reductase family.</text>
</comment>
<dbReference type="InterPro" id="IPR016192">
    <property type="entry name" value="APOBEC/CMP_deaminase_Zn-bd"/>
</dbReference>
<dbReference type="InterPro" id="IPR002125">
    <property type="entry name" value="CMP_dCMP_dom"/>
</dbReference>
<comment type="cofactor">
    <cofactor evidence="13 16">
        <name>Zn(2+)</name>
        <dbReference type="ChEBI" id="CHEBI:29105"/>
    </cofactor>
    <text evidence="13 16">Binds 1 zinc ion.</text>
</comment>
<feature type="binding site" evidence="16">
    <location>
        <position position="51"/>
    </location>
    <ligand>
        <name>Zn(2+)</name>
        <dbReference type="ChEBI" id="CHEBI:29105"/>
        <note>catalytic</note>
    </ligand>
</feature>
<dbReference type="PROSITE" id="PS00903">
    <property type="entry name" value="CYT_DCMP_DEAMINASES_1"/>
    <property type="match status" value="1"/>
</dbReference>
<comment type="similarity">
    <text evidence="4 13">In the N-terminal section; belongs to the cytidine and deoxycytidylate deaminase family.</text>
</comment>
<evidence type="ECO:0000313" key="18">
    <source>
        <dbReference type="EMBL" id="KKR41490.1"/>
    </source>
</evidence>
<dbReference type="NCBIfam" id="TIGR00227">
    <property type="entry name" value="ribD_Cterm"/>
    <property type="match status" value="1"/>
</dbReference>
<dbReference type="AlphaFoldDB" id="A0A0G0T302"/>
<dbReference type="NCBIfam" id="TIGR00326">
    <property type="entry name" value="eubact_ribD"/>
    <property type="match status" value="1"/>
</dbReference>
<dbReference type="PANTHER" id="PTHR38011">
    <property type="entry name" value="DIHYDROFOLATE REDUCTASE FAMILY PROTEIN (AFU_ORTHOLOGUE AFUA_8G06820)"/>
    <property type="match status" value="1"/>
</dbReference>
<keyword evidence="6 13" id="KW-0686">Riboflavin biosynthesis</keyword>
<evidence type="ECO:0000256" key="15">
    <source>
        <dbReference type="PIRSR" id="PIRSR006769-2"/>
    </source>
</evidence>
<dbReference type="GO" id="GO:0008270">
    <property type="term" value="F:zinc ion binding"/>
    <property type="evidence" value="ECO:0007669"/>
    <property type="project" value="InterPro"/>
</dbReference>
<organism evidence="18 19">
    <name type="scientific">Candidatus Daviesbacteria bacterium GW2011_GWC2_40_12</name>
    <dbReference type="NCBI Taxonomy" id="1618431"/>
    <lineage>
        <taxon>Bacteria</taxon>
        <taxon>Candidatus Daviesiibacteriota</taxon>
    </lineage>
</organism>
<feature type="binding site" evidence="15">
    <location>
        <position position="205"/>
    </location>
    <ligand>
        <name>substrate</name>
    </ligand>
</feature>
<dbReference type="Gene3D" id="3.40.430.10">
    <property type="entry name" value="Dihydrofolate Reductase, subunit A"/>
    <property type="match status" value="1"/>
</dbReference>
<evidence type="ECO:0000256" key="8">
    <source>
        <dbReference type="ARBA" id="ARBA00022801"/>
    </source>
</evidence>
<feature type="domain" description="CMP/dCMP-type deaminase" evidence="17">
    <location>
        <begin position="2"/>
        <end position="123"/>
    </location>
</feature>
<dbReference type="Pfam" id="PF01872">
    <property type="entry name" value="RibD_C"/>
    <property type="match status" value="1"/>
</dbReference>
<feature type="binding site" evidence="15">
    <location>
        <position position="169"/>
    </location>
    <ligand>
        <name>NADP(+)</name>
        <dbReference type="ChEBI" id="CHEBI:58349"/>
    </ligand>
</feature>
<comment type="pathway">
    <text evidence="3 13">Cofactor biosynthesis; riboflavin biosynthesis; 5-amino-6-(D-ribitylamino)uracil from GTP: step 3/4.</text>
</comment>
<evidence type="ECO:0000256" key="3">
    <source>
        <dbReference type="ARBA" id="ARBA00004910"/>
    </source>
</evidence>
<comment type="catalytic activity">
    <reaction evidence="13">
        <text>2,5-diamino-6-hydroxy-4-(5-phosphoribosylamino)-pyrimidine + H2O + H(+) = 5-amino-6-(5-phospho-D-ribosylamino)uracil + NH4(+)</text>
        <dbReference type="Rhea" id="RHEA:21868"/>
        <dbReference type="ChEBI" id="CHEBI:15377"/>
        <dbReference type="ChEBI" id="CHEBI:15378"/>
        <dbReference type="ChEBI" id="CHEBI:28938"/>
        <dbReference type="ChEBI" id="CHEBI:58453"/>
        <dbReference type="ChEBI" id="CHEBI:58614"/>
        <dbReference type="EC" id="3.5.4.26"/>
    </reaction>
</comment>
<evidence type="ECO:0000256" key="1">
    <source>
        <dbReference type="ARBA" id="ARBA00002151"/>
    </source>
</evidence>
<proteinExistence type="inferred from homology"/>
<feature type="binding site" evidence="15">
    <location>
        <position position="185"/>
    </location>
    <ligand>
        <name>substrate</name>
    </ligand>
</feature>
<keyword evidence="10 13" id="KW-0521">NADP</keyword>
<evidence type="ECO:0000256" key="5">
    <source>
        <dbReference type="ARBA" id="ARBA00007417"/>
    </source>
</evidence>
<evidence type="ECO:0000256" key="11">
    <source>
        <dbReference type="ARBA" id="ARBA00023002"/>
    </source>
</evidence>
<dbReference type="Pfam" id="PF00383">
    <property type="entry name" value="dCMP_cyt_deam_1"/>
    <property type="match status" value="1"/>
</dbReference>
<dbReference type="InterPro" id="IPR004794">
    <property type="entry name" value="Eubact_RibD"/>
</dbReference>
<evidence type="ECO:0000256" key="12">
    <source>
        <dbReference type="ARBA" id="ARBA00023268"/>
    </source>
</evidence>
<name>A0A0G0T302_9BACT</name>
<reference evidence="18 19" key="1">
    <citation type="journal article" date="2015" name="Nature">
        <title>rRNA introns, odd ribosomes, and small enigmatic genomes across a large radiation of phyla.</title>
        <authorList>
            <person name="Brown C.T."/>
            <person name="Hug L.A."/>
            <person name="Thomas B.C."/>
            <person name="Sharon I."/>
            <person name="Castelle C.J."/>
            <person name="Singh A."/>
            <person name="Wilkins M.J."/>
            <person name="Williams K.H."/>
            <person name="Banfield J.F."/>
        </authorList>
    </citation>
    <scope>NUCLEOTIDE SEQUENCE [LARGE SCALE GENOMIC DNA]</scope>
</reference>
<dbReference type="GO" id="GO:0008703">
    <property type="term" value="F:5-amino-6-(5-phosphoribosylamino)uracil reductase activity"/>
    <property type="evidence" value="ECO:0007669"/>
    <property type="project" value="UniProtKB-EC"/>
</dbReference>
<feature type="binding site" evidence="15">
    <location>
        <position position="155"/>
    </location>
    <ligand>
        <name>NADP(+)</name>
        <dbReference type="ChEBI" id="CHEBI:58349"/>
    </ligand>
</feature>
<dbReference type="Proteomes" id="UP000034881">
    <property type="component" value="Unassembled WGS sequence"/>
</dbReference>
<feature type="binding site" evidence="15">
    <location>
        <position position="208"/>
    </location>
    <ligand>
        <name>substrate</name>
    </ligand>
</feature>
<dbReference type="PROSITE" id="PS51747">
    <property type="entry name" value="CYT_DCMP_DEAMINASES_2"/>
    <property type="match status" value="1"/>
</dbReference>
<comment type="pathway">
    <text evidence="2 13">Cofactor biosynthesis; riboflavin biosynthesis; 5-amino-6-(D-ribitylamino)uracil from GTP: step 2/4.</text>
</comment>
<feature type="binding site" evidence="16">
    <location>
        <position position="76"/>
    </location>
    <ligand>
        <name>Zn(2+)</name>
        <dbReference type="ChEBI" id="CHEBI:29105"/>
        <note>catalytic</note>
    </ligand>
</feature>
<evidence type="ECO:0000256" key="6">
    <source>
        <dbReference type="ARBA" id="ARBA00022619"/>
    </source>
</evidence>
<feature type="binding site" evidence="15">
    <location>
        <position position="171"/>
    </location>
    <ligand>
        <name>NADP(+)</name>
        <dbReference type="ChEBI" id="CHEBI:58349"/>
    </ligand>
</feature>
<dbReference type="InterPro" id="IPR024072">
    <property type="entry name" value="DHFR-like_dom_sf"/>
</dbReference>
<gene>
    <name evidence="18" type="ORF">UT77_C0010G0016</name>
</gene>
<evidence type="ECO:0000256" key="9">
    <source>
        <dbReference type="ARBA" id="ARBA00022833"/>
    </source>
</evidence>
<keyword evidence="12" id="KW-0511">Multifunctional enzyme</keyword>
<dbReference type="GO" id="GO:0008835">
    <property type="term" value="F:diaminohydroxyphosphoribosylaminopyrimidine deaminase activity"/>
    <property type="evidence" value="ECO:0007669"/>
    <property type="project" value="UniProtKB-EC"/>
</dbReference>
<evidence type="ECO:0000256" key="2">
    <source>
        <dbReference type="ARBA" id="ARBA00004882"/>
    </source>
</evidence>
<sequence>MNEDFKFLKETLELAKKGEGWVNPNPMVGAVIVKNGKLIGRGYHKKAGFPHAEIEVLQNCKGKTKGTTLYVNLEPCSHFGKTPPCTDAIIKAGIKKVVCCTLDPNPKVNGKGKAILEKAGIRVSVGILKDNARKLNEAFFTFHEKKRPFVTIKFAASLDGKIATRSGDSKWITNQKARYYARSLRGQYQAVLVGVNTILTDNPNLGTRIKNKKDPIRIILDPRLKIPLNANVLRDQNILIVTTERMDRNKKELLEEKGFNFLVFNSGQIPIHKLLSDLREKQITSILVEGGGETLGNFIDAKTADKAYAFYAPVIIGGRKAVSIGGGGAQTIEESLHLKNLTFRKLDDDFLIIGYTG</sequence>
<dbReference type="InterPro" id="IPR016193">
    <property type="entry name" value="Cytidine_deaminase-like"/>
</dbReference>
<evidence type="ECO:0000256" key="13">
    <source>
        <dbReference type="PIRNR" id="PIRNR006769"/>
    </source>
</evidence>
<evidence type="ECO:0000256" key="7">
    <source>
        <dbReference type="ARBA" id="ARBA00022723"/>
    </source>
</evidence>
<evidence type="ECO:0000256" key="10">
    <source>
        <dbReference type="ARBA" id="ARBA00022857"/>
    </source>
</evidence>
<dbReference type="PIRSF" id="PIRSF006769">
    <property type="entry name" value="RibD"/>
    <property type="match status" value="1"/>
</dbReference>
<evidence type="ECO:0000313" key="19">
    <source>
        <dbReference type="Proteomes" id="UP000034881"/>
    </source>
</evidence>
<feature type="binding site" evidence="16">
    <location>
        <position position="85"/>
    </location>
    <ligand>
        <name>Zn(2+)</name>
        <dbReference type="ChEBI" id="CHEBI:29105"/>
        <note>catalytic</note>
    </ligand>
</feature>
<dbReference type="PANTHER" id="PTHR38011:SF7">
    <property type="entry name" value="2,5-DIAMINO-6-RIBOSYLAMINO-4(3H)-PYRIMIDINONE 5'-PHOSPHATE REDUCTASE"/>
    <property type="match status" value="1"/>
</dbReference>
<evidence type="ECO:0000256" key="14">
    <source>
        <dbReference type="PIRSR" id="PIRSR006769-1"/>
    </source>
</evidence>
<dbReference type="GO" id="GO:0050661">
    <property type="term" value="F:NADP binding"/>
    <property type="evidence" value="ECO:0007669"/>
    <property type="project" value="InterPro"/>
</dbReference>
<accession>A0A0G0T302</accession>
<dbReference type="EC" id="1.1.1.193" evidence="13"/>
<evidence type="ECO:0000256" key="16">
    <source>
        <dbReference type="PIRSR" id="PIRSR006769-3"/>
    </source>
</evidence>
<dbReference type="Gene3D" id="3.40.140.10">
    <property type="entry name" value="Cytidine Deaminase, domain 2"/>
    <property type="match status" value="1"/>
</dbReference>
<comment type="function">
    <text evidence="1 13">Converts 2,5-diamino-6-(ribosylamino)-4(3h)-pyrimidinone 5'-phosphate into 5-amino-6-(ribosylamino)-2,4(1h,3h)-pyrimidinedione 5'-phosphate.</text>
</comment>
<dbReference type="InterPro" id="IPR050765">
    <property type="entry name" value="Riboflavin_Biosynth_HTPR"/>
</dbReference>
<dbReference type="EMBL" id="LBYB01000010">
    <property type="protein sequence ID" value="KKR41490.1"/>
    <property type="molecule type" value="Genomic_DNA"/>
</dbReference>
<dbReference type="SUPFAM" id="SSF53597">
    <property type="entry name" value="Dihydrofolate reductase-like"/>
    <property type="match status" value="1"/>
</dbReference>
<dbReference type="SUPFAM" id="SSF53927">
    <property type="entry name" value="Cytidine deaminase-like"/>
    <property type="match status" value="1"/>
</dbReference>
<dbReference type="InterPro" id="IPR002734">
    <property type="entry name" value="RibDG_C"/>
</dbReference>
<comment type="catalytic activity">
    <reaction evidence="13">
        <text>5-amino-6-(5-phospho-D-ribitylamino)uracil + NADP(+) = 5-amino-6-(5-phospho-D-ribosylamino)uracil + NADPH + H(+)</text>
        <dbReference type="Rhea" id="RHEA:17845"/>
        <dbReference type="ChEBI" id="CHEBI:15378"/>
        <dbReference type="ChEBI" id="CHEBI:57783"/>
        <dbReference type="ChEBI" id="CHEBI:58349"/>
        <dbReference type="ChEBI" id="CHEBI:58421"/>
        <dbReference type="ChEBI" id="CHEBI:58453"/>
        <dbReference type="EC" id="1.1.1.193"/>
    </reaction>
</comment>
<dbReference type="UniPathway" id="UPA00275">
    <property type="reaction ID" value="UER00401"/>
</dbReference>
<comment type="caution">
    <text evidence="18">The sequence shown here is derived from an EMBL/GenBank/DDBJ whole genome shotgun (WGS) entry which is preliminary data.</text>
</comment>
<keyword evidence="8 13" id="KW-0378">Hydrolase</keyword>
<keyword evidence="11 13" id="KW-0560">Oxidoreductase</keyword>
<evidence type="ECO:0000259" key="17">
    <source>
        <dbReference type="PROSITE" id="PS51747"/>
    </source>
</evidence>
<feature type="binding site" evidence="15">
    <location>
        <position position="201"/>
    </location>
    <ligand>
        <name>NADP(+)</name>
        <dbReference type="ChEBI" id="CHEBI:58349"/>
    </ligand>
</feature>
<feature type="active site" description="Proton donor" evidence="14">
    <location>
        <position position="53"/>
    </location>
</feature>
<evidence type="ECO:0000256" key="4">
    <source>
        <dbReference type="ARBA" id="ARBA00005259"/>
    </source>
</evidence>
<dbReference type="PATRIC" id="fig|1618431.3.peg.1069"/>
<feature type="binding site" evidence="15">
    <location>
        <position position="289"/>
    </location>
    <ligand>
        <name>substrate</name>
    </ligand>
</feature>
<dbReference type="InterPro" id="IPR011549">
    <property type="entry name" value="RibD_C"/>
</dbReference>
<dbReference type="GO" id="GO:0009231">
    <property type="term" value="P:riboflavin biosynthetic process"/>
    <property type="evidence" value="ECO:0007669"/>
    <property type="project" value="UniProtKB-UniPathway"/>
</dbReference>
<dbReference type="FunFam" id="3.40.140.10:FF:000025">
    <property type="entry name" value="Riboflavin biosynthesis protein RibD"/>
    <property type="match status" value="1"/>
</dbReference>
<dbReference type="CDD" id="cd01284">
    <property type="entry name" value="Riboflavin_deaminase-reductase"/>
    <property type="match status" value="1"/>
</dbReference>